<accession>A0A0D9XFP8</accession>
<protein>
    <submittedName>
        <fullName evidence="5">Uncharacterized protein</fullName>
    </submittedName>
</protein>
<reference evidence="5" key="3">
    <citation type="submission" date="2015-04" db="UniProtKB">
        <authorList>
            <consortium name="EnsemblPlants"/>
        </authorList>
    </citation>
    <scope>IDENTIFICATION</scope>
</reference>
<dbReference type="PANTHER" id="PTHR19923:SF0">
    <property type="entry name" value="PLEIOTROPIC REGULATOR 1"/>
    <property type="match status" value="1"/>
</dbReference>
<dbReference type="PRINTS" id="PR00320">
    <property type="entry name" value="GPROTEINBRPT"/>
</dbReference>
<evidence type="ECO:0000313" key="6">
    <source>
        <dbReference type="Proteomes" id="UP000032180"/>
    </source>
</evidence>
<keyword evidence="2" id="KW-0677">Repeat</keyword>
<dbReference type="PROSITE" id="PS50082">
    <property type="entry name" value="WD_REPEATS_2"/>
    <property type="match status" value="5"/>
</dbReference>
<dbReference type="GO" id="GO:0000974">
    <property type="term" value="C:Prp19 complex"/>
    <property type="evidence" value="ECO:0007669"/>
    <property type="project" value="TreeGrafter"/>
</dbReference>
<dbReference type="CDD" id="cd00200">
    <property type="entry name" value="WD40"/>
    <property type="match status" value="1"/>
</dbReference>
<dbReference type="InterPro" id="IPR019775">
    <property type="entry name" value="WD40_repeat_CS"/>
</dbReference>
<dbReference type="Gene3D" id="2.130.10.10">
    <property type="entry name" value="YVTN repeat-like/Quinoprotein amine dehydrogenase"/>
    <property type="match status" value="1"/>
</dbReference>
<comment type="similarity">
    <text evidence="3">Belongs to the WD repeat PRL1/PRL2 family.</text>
</comment>
<dbReference type="HOGENOM" id="CLU_000288_72_0_1"/>
<dbReference type="STRING" id="77586.A0A0D9XFP8"/>
<dbReference type="InterPro" id="IPR015943">
    <property type="entry name" value="WD40/YVTN_repeat-like_dom_sf"/>
</dbReference>
<dbReference type="SMART" id="SM00320">
    <property type="entry name" value="WD40"/>
    <property type="match status" value="7"/>
</dbReference>
<organism evidence="5 6">
    <name type="scientific">Leersia perrieri</name>
    <dbReference type="NCBI Taxonomy" id="77586"/>
    <lineage>
        <taxon>Eukaryota</taxon>
        <taxon>Viridiplantae</taxon>
        <taxon>Streptophyta</taxon>
        <taxon>Embryophyta</taxon>
        <taxon>Tracheophyta</taxon>
        <taxon>Spermatophyta</taxon>
        <taxon>Magnoliopsida</taxon>
        <taxon>Liliopsida</taxon>
        <taxon>Poales</taxon>
        <taxon>Poaceae</taxon>
        <taxon>BOP clade</taxon>
        <taxon>Oryzoideae</taxon>
        <taxon>Oryzeae</taxon>
        <taxon>Oryzinae</taxon>
        <taxon>Leersia</taxon>
    </lineage>
</organism>
<proteinExistence type="inferred from homology"/>
<feature type="repeat" description="WD" evidence="4">
    <location>
        <begin position="100"/>
        <end position="141"/>
    </location>
</feature>
<dbReference type="GO" id="GO:0071013">
    <property type="term" value="C:catalytic step 2 spliceosome"/>
    <property type="evidence" value="ECO:0007669"/>
    <property type="project" value="TreeGrafter"/>
</dbReference>
<evidence type="ECO:0000256" key="2">
    <source>
        <dbReference type="ARBA" id="ARBA00022737"/>
    </source>
</evidence>
<feature type="repeat" description="WD" evidence="4">
    <location>
        <begin position="142"/>
        <end position="183"/>
    </location>
</feature>
<dbReference type="InterPro" id="IPR001680">
    <property type="entry name" value="WD40_rpt"/>
</dbReference>
<dbReference type="InterPro" id="IPR045241">
    <property type="entry name" value="Prp46/PLRG1-like"/>
</dbReference>
<evidence type="ECO:0000256" key="3">
    <source>
        <dbReference type="ARBA" id="ARBA00025726"/>
    </source>
</evidence>
<evidence type="ECO:0000256" key="4">
    <source>
        <dbReference type="PROSITE-ProRule" id="PRU00221"/>
    </source>
</evidence>
<dbReference type="eggNOG" id="KOG0285">
    <property type="taxonomic scope" value="Eukaryota"/>
</dbReference>
<dbReference type="AlphaFoldDB" id="A0A0D9XFP8"/>
<dbReference type="PROSITE" id="PS00678">
    <property type="entry name" value="WD_REPEATS_1"/>
    <property type="match status" value="2"/>
</dbReference>
<feature type="repeat" description="WD" evidence="4">
    <location>
        <begin position="287"/>
        <end position="314"/>
    </location>
</feature>
<dbReference type="EnsemblPlants" id="LPERR09G12660.1">
    <property type="protein sequence ID" value="LPERR09G12660.1"/>
    <property type="gene ID" value="LPERR09G12660"/>
</dbReference>
<sequence>MAPDHAPWKIYRVIAGGHHGGIHAVAFDPSNHWFCTGAADQTVKIWDTSSGSLKLTLTGHAAAVRAVAVSRRRPNHLFSAGDDREIKCWDLERNAVIRSYLAGGGGVCSLAIHPTLDLAVSGGRDSVARVWDVRTRAEVFSLSGHRAAVCSLLARAADPQVITGSNDSTIRLWDLAAGKTVATLTHHKKSVRSMAVHPTERSTAAAAFVTAAADGIKKFKLPKGEILQNLLMRPGTILNSVAVNRRGVLAAAGDDGILRFLDWRSGNCFQQEMVAVHPGSLEGEACICAVCFDETGSRLVTCGADKTIKMWKEH</sequence>
<dbReference type="InterPro" id="IPR036322">
    <property type="entry name" value="WD40_repeat_dom_sf"/>
</dbReference>
<reference evidence="5 6" key="1">
    <citation type="submission" date="2012-08" db="EMBL/GenBank/DDBJ databases">
        <title>Oryza genome evolution.</title>
        <authorList>
            <person name="Wing R.A."/>
        </authorList>
    </citation>
    <scope>NUCLEOTIDE SEQUENCE</scope>
</reference>
<keyword evidence="6" id="KW-1185">Reference proteome</keyword>
<dbReference type="Pfam" id="PF00400">
    <property type="entry name" value="WD40"/>
    <property type="match status" value="6"/>
</dbReference>
<dbReference type="Proteomes" id="UP000032180">
    <property type="component" value="Chromosome 9"/>
</dbReference>
<reference evidence="6" key="2">
    <citation type="submission" date="2013-12" db="EMBL/GenBank/DDBJ databases">
        <authorList>
            <person name="Yu Y."/>
            <person name="Lee S."/>
            <person name="de Baynast K."/>
            <person name="Wissotski M."/>
            <person name="Liu L."/>
            <person name="Talag J."/>
            <person name="Goicoechea J."/>
            <person name="Angelova A."/>
            <person name="Jetty R."/>
            <person name="Kudrna D."/>
            <person name="Golser W."/>
            <person name="Rivera L."/>
            <person name="Zhang J."/>
            <person name="Wing R."/>
        </authorList>
    </citation>
    <scope>NUCLEOTIDE SEQUENCE</scope>
</reference>
<dbReference type="InterPro" id="IPR020472">
    <property type="entry name" value="WD40_PAC1"/>
</dbReference>
<dbReference type="Gramene" id="LPERR09G12660.1">
    <property type="protein sequence ID" value="LPERR09G12660.1"/>
    <property type="gene ID" value="LPERR09G12660"/>
</dbReference>
<evidence type="ECO:0000313" key="5">
    <source>
        <dbReference type="EnsemblPlants" id="LPERR09G12660.1"/>
    </source>
</evidence>
<dbReference type="SUPFAM" id="SSF50978">
    <property type="entry name" value="WD40 repeat-like"/>
    <property type="match status" value="1"/>
</dbReference>
<feature type="repeat" description="WD" evidence="4">
    <location>
        <begin position="57"/>
        <end position="99"/>
    </location>
</feature>
<dbReference type="GO" id="GO:0000398">
    <property type="term" value="P:mRNA splicing, via spliceosome"/>
    <property type="evidence" value="ECO:0007669"/>
    <property type="project" value="InterPro"/>
</dbReference>
<name>A0A0D9XFP8_9ORYZ</name>
<keyword evidence="1 4" id="KW-0853">WD repeat</keyword>
<dbReference type="GO" id="GO:0071011">
    <property type="term" value="C:precatalytic spliceosome"/>
    <property type="evidence" value="ECO:0007669"/>
    <property type="project" value="TreeGrafter"/>
</dbReference>
<feature type="repeat" description="WD" evidence="4">
    <location>
        <begin position="15"/>
        <end position="56"/>
    </location>
</feature>
<dbReference type="PROSITE" id="PS50294">
    <property type="entry name" value="WD_REPEATS_REGION"/>
    <property type="match status" value="4"/>
</dbReference>
<dbReference type="PANTHER" id="PTHR19923">
    <property type="entry name" value="WD40 REPEAT PROTEINPRL1/PRL2-RELATED"/>
    <property type="match status" value="1"/>
</dbReference>
<evidence type="ECO:0000256" key="1">
    <source>
        <dbReference type="ARBA" id="ARBA00022574"/>
    </source>
</evidence>